<name>A0A5B7IPX6_PORTR</name>
<keyword evidence="2" id="KW-1185">Reference proteome</keyword>
<dbReference type="EMBL" id="VSRR010060876">
    <property type="protein sequence ID" value="MPC82838.1"/>
    <property type="molecule type" value="Genomic_DNA"/>
</dbReference>
<accession>A0A5B7IPX6</accession>
<dbReference type="AlphaFoldDB" id="A0A5B7IPX6"/>
<evidence type="ECO:0000313" key="1">
    <source>
        <dbReference type="EMBL" id="MPC82838.1"/>
    </source>
</evidence>
<comment type="caution">
    <text evidence="1">The sequence shown here is derived from an EMBL/GenBank/DDBJ whole genome shotgun (WGS) entry which is preliminary data.</text>
</comment>
<gene>
    <name evidence="1" type="ORF">E2C01_077523</name>
</gene>
<proteinExistence type="predicted"/>
<protein>
    <submittedName>
        <fullName evidence="1">Uncharacterized protein</fullName>
    </submittedName>
</protein>
<reference evidence="1 2" key="1">
    <citation type="submission" date="2019-05" db="EMBL/GenBank/DDBJ databases">
        <title>Another draft genome of Portunus trituberculatus and its Hox gene families provides insights of decapod evolution.</title>
        <authorList>
            <person name="Jeong J.-H."/>
            <person name="Song I."/>
            <person name="Kim S."/>
            <person name="Choi T."/>
            <person name="Kim D."/>
            <person name="Ryu S."/>
            <person name="Kim W."/>
        </authorList>
    </citation>
    <scope>NUCLEOTIDE SEQUENCE [LARGE SCALE GENOMIC DNA]</scope>
    <source>
        <tissue evidence="1">Muscle</tissue>
    </source>
</reference>
<evidence type="ECO:0000313" key="2">
    <source>
        <dbReference type="Proteomes" id="UP000324222"/>
    </source>
</evidence>
<organism evidence="1 2">
    <name type="scientific">Portunus trituberculatus</name>
    <name type="common">Swimming crab</name>
    <name type="synonym">Neptunus trituberculatus</name>
    <dbReference type="NCBI Taxonomy" id="210409"/>
    <lineage>
        <taxon>Eukaryota</taxon>
        <taxon>Metazoa</taxon>
        <taxon>Ecdysozoa</taxon>
        <taxon>Arthropoda</taxon>
        <taxon>Crustacea</taxon>
        <taxon>Multicrustacea</taxon>
        <taxon>Malacostraca</taxon>
        <taxon>Eumalacostraca</taxon>
        <taxon>Eucarida</taxon>
        <taxon>Decapoda</taxon>
        <taxon>Pleocyemata</taxon>
        <taxon>Brachyura</taxon>
        <taxon>Eubrachyura</taxon>
        <taxon>Portunoidea</taxon>
        <taxon>Portunidae</taxon>
        <taxon>Portuninae</taxon>
        <taxon>Portunus</taxon>
    </lineage>
</organism>
<dbReference type="Proteomes" id="UP000324222">
    <property type="component" value="Unassembled WGS sequence"/>
</dbReference>
<sequence length="81" mass="8986">MALDSGQWWSLALGTSSIMSARFLPKSLTTVFVYFTLELFRPQSHHSTESGDKETSGVQCSTHLQFSELGFAQFEIAALPE</sequence>